<reference evidence="2 3" key="2">
    <citation type="submission" date="2018-11" db="EMBL/GenBank/DDBJ databases">
        <authorList>
            <consortium name="Pathogen Informatics"/>
        </authorList>
    </citation>
    <scope>NUCLEOTIDE SEQUENCE [LARGE SCALE GENOMIC DNA]</scope>
    <source>
        <strain evidence="2">Dakar</strain>
        <strain evidence="3">Dakar, Senegal</strain>
    </source>
</reference>
<proteinExistence type="predicted"/>
<accession>A0A183KPU4</accession>
<evidence type="ECO:0000313" key="3">
    <source>
        <dbReference type="Proteomes" id="UP000279833"/>
    </source>
</evidence>
<dbReference type="WBParaSite" id="SCUD_0001707901-mRNA-1">
    <property type="protein sequence ID" value="SCUD_0001707901-mRNA-1"/>
    <property type="gene ID" value="SCUD_0001707901"/>
</dbReference>
<keyword evidence="1" id="KW-0472">Membrane</keyword>
<feature type="transmembrane region" description="Helical" evidence="1">
    <location>
        <begin position="28"/>
        <end position="50"/>
    </location>
</feature>
<dbReference type="Proteomes" id="UP000279833">
    <property type="component" value="Unassembled WGS sequence"/>
</dbReference>
<dbReference type="PANTHER" id="PTHR43876:SF7">
    <property type="entry name" value="UBIQUINONE BIOSYNTHESIS MONOOXYGENASE COQ6, MITOCHONDRIAL"/>
    <property type="match status" value="1"/>
</dbReference>
<dbReference type="InterPro" id="IPR036188">
    <property type="entry name" value="FAD/NAD-bd_sf"/>
</dbReference>
<gene>
    <name evidence="2" type="ORF">SCUD_LOCUS17076</name>
</gene>
<reference evidence="4" key="1">
    <citation type="submission" date="2016-06" db="UniProtKB">
        <authorList>
            <consortium name="WormBaseParasite"/>
        </authorList>
    </citation>
    <scope>IDENTIFICATION</scope>
</reference>
<dbReference type="Gene3D" id="3.50.50.60">
    <property type="entry name" value="FAD/NAD(P)-binding domain"/>
    <property type="match status" value="1"/>
</dbReference>
<keyword evidence="1" id="KW-1133">Transmembrane helix</keyword>
<keyword evidence="1" id="KW-0812">Transmembrane</keyword>
<keyword evidence="3" id="KW-1185">Reference proteome</keyword>
<name>A0A183KPU4_9TREM</name>
<dbReference type="InterPro" id="IPR051205">
    <property type="entry name" value="UbiH/COQ6_monooxygenase"/>
</dbReference>
<evidence type="ECO:0000313" key="4">
    <source>
        <dbReference type="WBParaSite" id="SCUD_0001707901-mRNA-1"/>
    </source>
</evidence>
<evidence type="ECO:0000256" key="1">
    <source>
        <dbReference type="SAM" id="Phobius"/>
    </source>
</evidence>
<dbReference type="SUPFAM" id="SSF51905">
    <property type="entry name" value="FAD/NAD(P)-binding domain"/>
    <property type="match status" value="1"/>
</dbReference>
<dbReference type="GO" id="GO:0005739">
    <property type="term" value="C:mitochondrion"/>
    <property type="evidence" value="ECO:0007669"/>
    <property type="project" value="TreeGrafter"/>
</dbReference>
<protein>
    <submittedName>
        <fullName evidence="4">FAD_binding_3 domain-containing protein</fullName>
    </submittedName>
</protein>
<sequence length="158" mass="17898">MTFLNYHKFLTTSFRGYSVKKLLPKYDVIIVGGGMVGFGLAAVAAASKFLDIGVWEFIQSFRSQPVNKMKVWETKSNLYLTFQRNPLAYIVENDLVIESLCNYLGSNNNSSNVTILYETQAENIQLPSSDHPEHLVRVDVQQRTQAKQETVETDLLVC</sequence>
<organism evidence="4">
    <name type="scientific">Schistosoma curassoni</name>
    <dbReference type="NCBI Taxonomy" id="6186"/>
    <lineage>
        <taxon>Eukaryota</taxon>
        <taxon>Metazoa</taxon>
        <taxon>Spiralia</taxon>
        <taxon>Lophotrochozoa</taxon>
        <taxon>Platyhelminthes</taxon>
        <taxon>Trematoda</taxon>
        <taxon>Digenea</taxon>
        <taxon>Strigeidida</taxon>
        <taxon>Schistosomatoidea</taxon>
        <taxon>Schistosomatidae</taxon>
        <taxon>Schistosoma</taxon>
    </lineage>
</organism>
<evidence type="ECO:0000313" key="2">
    <source>
        <dbReference type="EMBL" id="VDP62810.1"/>
    </source>
</evidence>
<dbReference type="EMBL" id="UZAK01039357">
    <property type="protein sequence ID" value="VDP62810.1"/>
    <property type="molecule type" value="Genomic_DNA"/>
</dbReference>
<dbReference type="AlphaFoldDB" id="A0A183KPU4"/>
<dbReference type="PANTHER" id="PTHR43876">
    <property type="entry name" value="UBIQUINONE BIOSYNTHESIS MONOOXYGENASE COQ6, MITOCHONDRIAL"/>
    <property type="match status" value="1"/>
</dbReference>
<dbReference type="STRING" id="6186.A0A183KPU4"/>